<accession>A0A4R3Z0Q4</accession>
<dbReference type="SUPFAM" id="SSF116965">
    <property type="entry name" value="Hypothetical protein MPN330"/>
    <property type="match status" value="1"/>
</dbReference>
<comment type="caution">
    <text evidence="1">The sequence shown here is derived from an EMBL/GenBank/DDBJ whole genome shotgun (WGS) entry which is preliminary data.</text>
</comment>
<proteinExistence type="predicted"/>
<dbReference type="AlphaFoldDB" id="A0A4R3Z0Q4"/>
<evidence type="ECO:0000313" key="1">
    <source>
        <dbReference type="EMBL" id="TCV98432.1"/>
    </source>
</evidence>
<dbReference type="EMBL" id="SMCQ01000013">
    <property type="protein sequence ID" value="TCV98432.1"/>
    <property type="molecule type" value="Genomic_DNA"/>
</dbReference>
<evidence type="ECO:0008006" key="3">
    <source>
        <dbReference type="Google" id="ProtNLM"/>
    </source>
</evidence>
<sequence length="307" mass="36200">MIDELIQSGEYNQALSLLNDMNDENTRYLRLVCLVGLQEYQQAKLEGALAKAKAEETYYDVVSMYVTTLKELGEFEEAINILIEELSMPYIPYQYEMLFNTAYDEILLEKQEAHYELESKNQIFSIEEIEQVLKKKDCNEDLLYMVLDQLQQLNVRMIIPTIKDYLLDSRRHFFAKTLLIEIMIDQQVDEDMEVEKFGAYYHINPSYMPLVLAQDAYQGIGQYLENALENDNPTMFEQCMDYLEYFLYAYYPKEIYDDKYNVVAASIHYYVATLQSYDIDMSDLEVTYYCDESQIQGVVLLLKQIEV</sequence>
<evidence type="ECO:0000313" key="2">
    <source>
        <dbReference type="Proteomes" id="UP000295515"/>
    </source>
</evidence>
<organism evidence="1 2">
    <name type="scientific">Longibaculum muris</name>
    <dbReference type="NCBI Taxonomy" id="1796628"/>
    <lineage>
        <taxon>Bacteria</taxon>
        <taxon>Bacillati</taxon>
        <taxon>Bacillota</taxon>
        <taxon>Erysipelotrichia</taxon>
        <taxon>Erysipelotrichales</taxon>
        <taxon>Coprobacillaceae</taxon>
        <taxon>Longibaculum</taxon>
    </lineage>
</organism>
<dbReference type="RefSeq" id="WP_066443389.1">
    <property type="nucleotide sequence ID" value="NZ_JANKBF010000013.1"/>
</dbReference>
<dbReference type="GeneID" id="98915669"/>
<name>A0A4R3Z0Q4_9FIRM</name>
<protein>
    <recommendedName>
        <fullName evidence="3">Tetratricopeptide repeat protein</fullName>
    </recommendedName>
</protein>
<keyword evidence="2" id="KW-1185">Reference proteome</keyword>
<dbReference type="Proteomes" id="UP000295515">
    <property type="component" value="Unassembled WGS sequence"/>
</dbReference>
<reference evidence="1 2" key="1">
    <citation type="submission" date="2019-03" db="EMBL/GenBank/DDBJ databases">
        <title>Genomic Encyclopedia of Type Strains, Phase IV (KMG-IV): sequencing the most valuable type-strain genomes for metagenomic binning, comparative biology and taxonomic classification.</title>
        <authorList>
            <person name="Goeker M."/>
        </authorList>
    </citation>
    <scope>NUCLEOTIDE SEQUENCE [LARGE SCALE GENOMIC DNA]</scope>
    <source>
        <strain evidence="1 2">DSM 29487</strain>
    </source>
</reference>
<gene>
    <name evidence="1" type="ORF">EDD60_11325</name>
</gene>